<name>A0A0L6VKZ3_9BASI</name>
<evidence type="ECO:0000313" key="3">
    <source>
        <dbReference type="Proteomes" id="UP000037035"/>
    </source>
</evidence>
<keyword evidence="3" id="KW-1185">Reference proteome</keyword>
<sequence>MNPANIQAVIAAALEQQSKQFEAQLADQDRKPADQDKKLSDLMAKVNIKDKSPSGSQKVTPMSNKKISAGPTQTTQSPTNKRSINTTAKGKSSTSSSHPAPSTTPLNQKRKVSTPKTKSPKGSPFRMVSTNMPESFSTTRGRIEDNERLSLVVIEGCFKKLGYGQSIDY</sequence>
<feature type="compositionally biased region" description="Polar residues" evidence="1">
    <location>
        <begin position="53"/>
        <end position="91"/>
    </location>
</feature>
<proteinExistence type="predicted"/>
<feature type="region of interest" description="Disordered" evidence="1">
    <location>
        <begin position="22"/>
        <end position="141"/>
    </location>
</feature>
<protein>
    <submittedName>
        <fullName evidence="2">Uncharacterized protein</fullName>
    </submittedName>
</protein>
<dbReference type="EMBL" id="LAVV01004444">
    <property type="protein sequence ID" value="KNZ61436.1"/>
    <property type="molecule type" value="Genomic_DNA"/>
</dbReference>
<feature type="compositionally biased region" description="Low complexity" evidence="1">
    <location>
        <begin position="92"/>
        <end position="105"/>
    </location>
</feature>
<evidence type="ECO:0000256" key="1">
    <source>
        <dbReference type="SAM" id="MobiDB-lite"/>
    </source>
</evidence>
<dbReference type="AlphaFoldDB" id="A0A0L6VKZ3"/>
<accession>A0A0L6VKZ3</accession>
<evidence type="ECO:0000313" key="2">
    <source>
        <dbReference type="EMBL" id="KNZ61436.1"/>
    </source>
</evidence>
<gene>
    <name evidence="2" type="ORF">VP01_13g7</name>
</gene>
<feature type="compositionally biased region" description="Polar residues" evidence="1">
    <location>
        <begin position="128"/>
        <end position="140"/>
    </location>
</feature>
<dbReference type="Proteomes" id="UP000037035">
    <property type="component" value="Unassembled WGS sequence"/>
</dbReference>
<comment type="caution">
    <text evidence="2">The sequence shown here is derived from an EMBL/GenBank/DDBJ whole genome shotgun (WGS) entry which is preliminary data.</text>
</comment>
<dbReference type="VEuPathDB" id="FungiDB:VP01_13g7"/>
<feature type="compositionally biased region" description="Basic and acidic residues" evidence="1">
    <location>
        <begin position="27"/>
        <end position="40"/>
    </location>
</feature>
<organism evidence="2 3">
    <name type="scientific">Puccinia sorghi</name>
    <dbReference type="NCBI Taxonomy" id="27349"/>
    <lineage>
        <taxon>Eukaryota</taxon>
        <taxon>Fungi</taxon>
        <taxon>Dikarya</taxon>
        <taxon>Basidiomycota</taxon>
        <taxon>Pucciniomycotina</taxon>
        <taxon>Pucciniomycetes</taxon>
        <taxon>Pucciniales</taxon>
        <taxon>Pucciniaceae</taxon>
        <taxon>Puccinia</taxon>
    </lineage>
</organism>
<reference evidence="2 3" key="1">
    <citation type="submission" date="2015-08" db="EMBL/GenBank/DDBJ databases">
        <title>Next Generation Sequencing and Analysis of the Genome of Puccinia sorghi L Schw, the Causal Agent of Maize Common Rust.</title>
        <authorList>
            <person name="Rochi L."/>
            <person name="Burguener G."/>
            <person name="Darino M."/>
            <person name="Turjanski A."/>
            <person name="Kreff E."/>
            <person name="Dieguez M.J."/>
            <person name="Sacco F."/>
        </authorList>
    </citation>
    <scope>NUCLEOTIDE SEQUENCE [LARGE SCALE GENOMIC DNA]</scope>
    <source>
        <strain evidence="2 3">RO10H11247</strain>
    </source>
</reference>